<evidence type="ECO:0000313" key="2">
    <source>
        <dbReference type="Proteomes" id="UP000054558"/>
    </source>
</evidence>
<feature type="non-terminal residue" evidence="1">
    <location>
        <position position="146"/>
    </location>
</feature>
<proteinExistence type="predicted"/>
<protein>
    <submittedName>
        <fullName evidence="1">Uncharacterized protein</fullName>
    </submittedName>
</protein>
<dbReference type="AlphaFoldDB" id="A0A1Y1I762"/>
<name>A0A1Y1I762_KLENI</name>
<organism evidence="1 2">
    <name type="scientific">Klebsormidium nitens</name>
    <name type="common">Green alga</name>
    <name type="synonym">Ulothrix nitens</name>
    <dbReference type="NCBI Taxonomy" id="105231"/>
    <lineage>
        <taxon>Eukaryota</taxon>
        <taxon>Viridiplantae</taxon>
        <taxon>Streptophyta</taxon>
        <taxon>Klebsormidiophyceae</taxon>
        <taxon>Klebsormidiales</taxon>
        <taxon>Klebsormidiaceae</taxon>
        <taxon>Klebsormidium</taxon>
    </lineage>
</organism>
<keyword evidence="2" id="KW-1185">Reference proteome</keyword>
<dbReference type="Proteomes" id="UP000054558">
    <property type="component" value="Unassembled WGS sequence"/>
</dbReference>
<accession>A0A1Y1I762</accession>
<evidence type="ECO:0000313" key="1">
    <source>
        <dbReference type="EMBL" id="GAQ86795.1"/>
    </source>
</evidence>
<sequence>MVYQLEIRKLDLEEKKLQVEQERMALEAPVKRMKVADTWRQKLETLQAFTITDLQAYQADVRGALQNGPFLGIEGSGLKEYTLSEYLQLEKNVIANSKRLVQPGIALAALYRETARKEPGTKMIEVNGRNTSVKAYTNEQIEGAAE</sequence>
<dbReference type="EMBL" id="DF237261">
    <property type="protein sequence ID" value="GAQ86795.1"/>
    <property type="molecule type" value="Genomic_DNA"/>
</dbReference>
<reference evidence="1 2" key="1">
    <citation type="journal article" date="2014" name="Nat. Commun.">
        <title>Klebsormidium flaccidum genome reveals primary factors for plant terrestrial adaptation.</title>
        <authorList>
            <person name="Hori K."/>
            <person name="Maruyama F."/>
            <person name="Fujisawa T."/>
            <person name="Togashi T."/>
            <person name="Yamamoto N."/>
            <person name="Seo M."/>
            <person name="Sato S."/>
            <person name="Yamada T."/>
            <person name="Mori H."/>
            <person name="Tajima N."/>
            <person name="Moriyama T."/>
            <person name="Ikeuchi M."/>
            <person name="Watanabe M."/>
            <person name="Wada H."/>
            <person name="Kobayashi K."/>
            <person name="Saito M."/>
            <person name="Masuda T."/>
            <person name="Sasaki-Sekimoto Y."/>
            <person name="Mashiguchi K."/>
            <person name="Awai K."/>
            <person name="Shimojima M."/>
            <person name="Masuda S."/>
            <person name="Iwai M."/>
            <person name="Nobusawa T."/>
            <person name="Narise T."/>
            <person name="Kondo S."/>
            <person name="Saito H."/>
            <person name="Sato R."/>
            <person name="Murakawa M."/>
            <person name="Ihara Y."/>
            <person name="Oshima-Yamada Y."/>
            <person name="Ohtaka K."/>
            <person name="Satoh M."/>
            <person name="Sonobe K."/>
            <person name="Ishii M."/>
            <person name="Ohtani R."/>
            <person name="Kanamori-Sato M."/>
            <person name="Honoki R."/>
            <person name="Miyazaki D."/>
            <person name="Mochizuki H."/>
            <person name="Umetsu J."/>
            <person name="Higashi K."/>
            <person name="Shibata D."/>
            <person name="Kamiya Y."/>
            <person name="Sato N."/>
            <person name="Nakamura Y."/>
            <person name="Tabata S."/>
            <person name="Ida S."/>
            <person name="Kurokawa K."/>
            <person name="Ohta H."/>
        </authorList>
    </citation>
    <scope>NUCLEOTIDE SEQUENCE [LARGE SCALE GENOMIC DNA]</scope>
    <source>
        <strain evidence="1 2">NIES-2285</strain>
    </source>
</reference>
<gene>
    <name evidence="1" type="ORF">KFL_003120010</name>
</gene>